<dbReference type="AlphaFoldDB" id="A0A7L3FZ00"/>
<gene>
    <name evidence="1" type="primary">Hvm02</name>
    <name evidence="1" type="ORF">ZAPATR_R14901</name>
</gene>
<evidence type="ECO:0000313" key="1">
    <source>
        <dbReference type="EMBL" id="NXT86143.1"/>
    </source>
</evidence>
<proteinExistence type="predicted"/>
<dbReference type="InterPro" id="IPR013783">
    <property type="entry name" value="Ig-like_fold"/>
</dbReference>
<feature type="non-terminal residue" evidence="1">
    <location>
        <position position="1"/>
    </location>
</feature>
<protein>
    <submittedName>
        <fullName evidence="1">HVM02 protein</fullName>
    </submittedName>
</protein>
<keyword evidence="2" id="KW-1185">Reference proteome</keyword>
<sequence length="77" mass="8707">SWSDQGLFFLSAAVTGQVVLKQNVRDLAVREGDGVSFQCSMSGGSMSSYDMYWYRQLPRGTLEWIYVDYNDAYGKGF</sequence>
<comment type="caution">
    <text evidence="1">The sequence shown here is derived from an EMBL/GenBank/DDBJ whole genome shotgun (WGS) entry which is preliminary data.</text>
</comment>
<feature type="non-terminal residue" evidence="1">
    <location>
        <position position="77"/>
    </location>
</feature>
<dbReference type="Proteomes" id="UP000557426">
    <property type="component" value="Unassembled WGS sequence"/>
</dbReference>
<organism evidence="1 2">
    <name type="scientific">Zapornia atra</name>
    <name type="common">Henderson crake</name>
    <dbReference type="NCBI Taxonomy" id="2585822"/>
    <lineage>
        <taxon>Eukaryota</taxon>
        <taxon>Metazoa</taxon>
        <taxon>Chordata</taxon>
        <taxon>Craniata</taxon>
        <taxon>Vertebrata</taxon>
        <taxon>Euteleostomi</taxon>
        <taxon>Archelosauria</taxon>
        <taxon>Archosauria</taxon>
        <taxon>Dinosauria</taxon>
        <taxon>Saurischia</taxon>
        <taxon>Theropoda</taxon>
        <taxon>Coelurosauria</taxon>
        <taxon>Aves</taxon>
        <taxon>Neognathae</taxon>
        <taxon>Neoaves</taxon>
        <taxon>Gruiformes</taxon>
        <taxon>Rallidae</taxon>
        <taxon>Zapornia</taxon>
    </lineage>
</organism>
<dbReference type="Gene3D" id="2.60.40.10">
    <property type="entry name" value="Immunoglobulins"/>
    <property type="match status" value="1"/>
</dbReference>
<reference evidence="1 2" key="1">
    <citation type="submission" date="2019-09" db="EMBL/GenBank/DDBJ databases">
        <title>Bird 10,000 Genomes (B10K) Project - Family phase.</title>
        <authorList>
            <person name="Zhang G."/>
        </authorList>
    </citation>
    <scope>NUCLEOTIDE SEQUENCE [LARGE SCALE GENOMIC DNA]</scope>
    <source>
        <strain evidence="1">B10K-DU-011-47</strain>
        <tissue evidence="1">Mixed tissue sample</tissue>
    </source>
</reference>
<dbReference type="EMBL" id="VZTU01035780">
    <property type="protein sequence ID" value="NXT86143.1"/>
    <property type="molecule type" value="Genomic_DNA"/>
</dbReference>
<evidence type="ECO:0000313" key="2">
    <source>
        <dbReference type="Proteomes" id="UP000557426"/>
    </source>
</evidence>
<dbReference type="InterPro" id="IPR036179">
    <property type="entry name" value="Ig-like_dom_sf"/>
</dbReference>
<accession>A0A7L3FZ00</accession>
<dbReference type="SUPFAM" id="SSF48726">
    <property type="entry name" value="Immunoglobulin"/>
    <property type="match status" value="1"/>
</dbReference>
<name>A0A7L3FZ00_9GRUI</name>